<evidence type="ECO:0000256" key="5">
    <source>
        <dbReference type="ARBA" id="ARBA00023136"/>
    </source>
</evidence>
<name>A0A917CSG9_9NOCA</name>
<keyword evidence="9" id="KW-1185">Reference proteome</keyword>
<dbReference type="Proteomes" id="UP000654257">
    <property type="component" value="Unassembled WGS sequence"/>
</dbReference>
<feature type="transmembrane region" description="Helical" evidence="6">
    <location>
        <begin position="173"/>
        <end position="193"/>
    </location>
</feature>
<evidence type="ECO:0000256" key="3">
    <source>
        <dbReference type="ARBA" id="ARBA00022692"/>
    </source>
</evidence>
<feature type="domain" description="EamA" evidence="7">
    <location>
        <begin position="145"/>
        <end position="275"/>
    </location>
</feature>
<proteinExistence type="inferred from homology"/>
<comment type="similarity">
    <text evidence="2">Belongs to the EamA transporter family.</text>
</comment>
<accession>A0A917CSG9</accession>
<gene>
    <name evidence="8" type="ORF">GCM10007304_07680</name>
</gene>
<reference evidence="8" key="1">
    <citation type="journal article" date="2014" name="Int. J. Syst. Evol. Microbiol.">
        <title>Complete genome sequence of Corynebacterium casei LMG S-19264T (=DSM 44701T), isolated from a smear-ripened cheese.</title>
        <authorList>
            <consortium name="US DOE Joint Genome Institute (JGI-PGF)"/>
            <person name="Walter F."/>
            <person name="Albersmeier A."/>
            <person name="Kalinowski J."/>
            <person name="Ruckert C."/>
        </authorList>
    </citation>
    <scope>NUCLEOTIDE SEQUENCE</scope>
    <source>
        <strain evidence="8">CCM 7905</strain>
    </source>
</reference>
<feature type="transmembrane region" description="Helical" evidence="6">
    <location>
        <begin position="88"/>
        <end position="109"/>
    </location>
</feature>
<reference evidence="8" key="2">
    <citation type="submission" date="2020-09" db="EMBL/GenBank/DDBJ databases">
        <authorList>
            <person name="Sun Q."/>
            <person name="Sedlacek I."/>
        </authorList>
    </citation>
    <scope>NUCLEOTIDE SEQUENCE</scope>
    <source>
        <strain evidence="8">CCM 7905</strain>
    </source>
</reference>
<evidence type="ECO:0000256" key="2">
    <source>
        <dbReference type="ARBA" id="ARBA00007362"/>
    </source>
</evidence>
<feature type="transmembrane region" description="Helical" evidence="6">
    <location>
        <begin position="35"/>
        <end position="53"/>
    </location>
</feature>
<dbReference type="EMBL" id="BMCU01000001">
    <property type="protein sequence ID" value="GGF96182.1"/>
    <property type="molecule type" value="Genomic_DNA"/>
</dbReference>
<evidence type="ECO:0000259" key="7">
    <source>
        <dbReference type="Pfam" id="PF00892"/>
    </source>
</evidence>
<comment type="subcellular location">
    <subcellularLocation>
        <location evidence="1">Membrane</location>
        <topology evidence="1">Multi-pass membrane protein</topology>
    </subcellularLocation>
</comment>
<dbReference type="PANTHER" id="PTHR32322:SF2">
    <property type="entry name" value="EAMA DOMAIN-CONTAINING PROTEIN"/>
    <property type="match status" value="1"/>
</dbReference>
<dbReference type="Pfam" id="PF00892">
    <property type="entry name" value="EamA"/>
    <property type="match status" value="2"/>
</dbReference>
<dbReference type="RefSeq" id="WP_188543339.1">
    <property type="nucleotide sequence ID" value="NZ_BMCU01000001.1"/>
</dbReference>
<feature type="transmembrane region" description="Helical" evidence="6">
    <location>
        <begin position="205"/>
        <end position="223"/>
    </location>
</feature>
<dbReference type="InterPro" id="IPR001958">
    <property type="entry name" value="Tet-R_TetA/multi-R_MdtG-like"/>
</dbReference>
<sequence>MPSFLSLVLAGVLWGTGGIIGSLLADASGASSVAIAAYRLFLGGAVLAAIELVRRSRITNALNRILLTGVIAAVFQGCYFAAVASGDVASATLVTIGSAPVIVTVVDAVRRRTIPGAIIWVRLVLGIGGLALLVGGTPSGVTSTLFALASGAAFATFTMLGRRPLSAGVEQSVVTAWGFVVGGALLFALAAVGPGAGLELSSESVSLLVLFALVPTALAYSLFFRGLRGASAATATLVALLEPLTATVLAVLILRDPVTVAMVIGAILLLLSIGLAGRKEPR</sequence>
<dbReference type="InterPro" id="IPR050638">
    <property type="entry name" value="AA-Vitamin_Transporters"/>
</dbReference>
<evidence type="ECO:0000256" key="6">
    <source>
        <dbReference type="SAM" id="Phobius"/>
    </source>
</evidence>
<keyword evidence="5 6" id="KW-0472">Membrane</keyword>
<feature type="transmembrane region" description="Helical" evidence="6">
    <location>
        <begin position="65"/>
        <end position="82"/>
    </location>
</feature>
<dbReference type="SUPFAM" id="SSF103481">
    <property type="entry name" value="Multidrug resistance efflux transporter EmrE"/>
    <property type="match status" value="2"/>
</dbReference>
<feature type="domain" description="EamA" evidence="7">
    <location>
        <begin position="5"/>
        <end position="134"/>
    </location>
</feature>
<organism evidence="8 9">
    <name type="scientific">Rhodococcoides trifolii</name>
    <dbReference type="NCBI Taxonomy" id="908250"/>
    <lineage>
        <taxon>Bacteria</taxon>
        <taxon>Bacillati</taxon>
        <taxon>Actinomycetota</taxon>
        <taxon>Actinomycetes</taxon>
        <taxon>Mycobacteriales</taxon>
        <taxon>Nocardiaceae</taxon>
        <taxon>Rhodococcoides</taxon>
    </lineage>
</organism>
<feature type="transmembrane region" description="Helical" evidence="6">
    <location>
        <begin position="141"/>
        <end position="161"/>
    </location>
</feature>
<dbReference type="PANTHER" id="PTHR32322">
    <property type="entry name" value="INNER MEMBRANE TRANSPORTER"/>
    <property type="match status" value="1"/>
</dbReference>
<evidence type="ECO:0000256" key="4">
    <source>
        <dbReference type="ARBA" id="ARBA00022989"/>
    </source>
</evidence>
<evidence type="ECO:0000313" key="9">
    <source>
        <dbReference type="Proteomes" id="UP000654257"/>
    </source>
</evidence>
<dbReference type="AlphaFoldDB" id="A0A917CSG9"/>
<keyword evidence="4 6" id="KW-1133">Transmembrane helix</keyword>
<comment type="caution">
    <text evidence="8">The sequence shown here is derived from an EMBL/GenBank/DDBJ whole genome shotgun (WGS) entry which is preliminary data.</text>
</comment>
<feature type="transmembrane region" description="Helical" evidence="6">
    <location>
        <begin position="260"/>
        <end position="277"/>
    </location>
</feature>
<dbReference type="InterPro" id="IPR000620">
    <property type="entry name" value="EamA_dom"/>
</dbReference>
<protein>
    <submittedName>
        <fullName evidence="8">Membrane protein</fullName>
    </submittedName>
</protein>
<evidence type="ECO:0000256" key="1">
    <source>
        <dbReference type="ARBA" id="ARBA00004141"/>
    </source>
</evidence>
<dbReference type="PRINTS" id="PR01035">
    <property type="entry name" value="TCRTETA"/>
</dbReference>
<keyword evidence="3 6" id="KW-0812">Transmembrane</keyword>
<dbReference type="GO" id="GO:0022857">
    <property type="term" value="F:transmembrane transporter activity"/>
    <property type="evidence" value="ECO:0007669"/>
    <property type="project" value="InterPro"/>
</dbReference>
<dbReference type="InterPro" id="IPR037185">
    <property type="entry name" value="EmrE-like"/>
</dbReference>
<dbReference type="GO" id="GO:0016020">
    <property type="term" value="C:membrane"/>
    <property type="evidence" value="ECO:0007669"/>
    <property type="project" value="UniProtKB-SubCell"/>
</dbReference>
<feature type="transmembrane region" description="Helical" evidence="6">
    <location>
        <begin position="116"/>
        <end position="135"/>
    </location>
</feature>
<feature type="transmembrane region" description="Helical" evidence="6">
    <location>
        <begin position="235"/>
        <end position="254"/>
    </location>
</feature>
<evidence type="ECO:0000313" key="8">
    <source>
        <dbReference type="EMBL" id="GGF96182.1"/>
    </source>
</evidence>